<dbReference type="InterPro" id="IPR059106">
    <property type="entry name" value="WHD_MalT"/>
</dbReference>
<dbReference type="InterPro" id="IPR000792">
    <property type="entry name" value="Tscrpt_reg_LuxR_C"/>
</dbReference>
<dbReference type="Pfam" id="PF00196">
    <property type="entry name" value="GerE"/>
    <property type="match status" value="1"/>
</dbReference>
<dbReference type="SMART" id="SM00421">
    <property type="entry name" value="HTH_LUXR"/>
    <property type="match status" value="1"/>
</dbReference>
<dbReference type="PANTHER" id="PTHR44688:SF16">
    <property type="entry name" value="DNA-BINDING TRANSCRIPTIONAL ACTIVATOR DEVR_DOSR"/>
    <property type="match status" value="1"/>
</dbReference>
<gene>
    <name evidence="5" type="ORF">ACJDU8_05640</name>
</gene>
<evidence type="ECO:0000256" key="2">
    <source>
        <dbReference type="ARBA" id="ARBA00023125"/>
    </source>
</evidence>
<dbReference type="InterPro" id="IPR016032">
    <property type="entry name" value="Sig_transdc_resp-reg_C-effctor"/>
</dbReference>
<feature type="domain" description="HTH luxR-type" evidence="4">
    <location>
        <begin position="786"/>
        <end position="849"/>
    </location>
</feature>
<dbReference type="SUPFAM" id="SSF46894">
    <property type="entry name" value="C-terminal effector domain of the bipartite response regulators"/>
    <property type="match status" value="1"/>
</dbReference>
<dbReference type="Gene3D" id="1.10.10.10">
    <property type="entry name" value="Winged helix-like DNA-binding domain superfamily/Winged helix DNA-binding domain"/>
    <property type="match status" value="1"/>
</dbReference>
<name>A0ABW8SGQ4_9CLOT</name>
<evidence type="ECO:0000313" key="6">
    <source>
        <dbReference type="Proteomes" id="UP001623660"/>
    </source>
</evidence>
<dbReference type="InterPro" id="IPR041617">
    <property type="entry name" value="TPR_MalT"/>
</dbReference>
<dbReference type="SUPFAM" id="SSF52540">
    <property type="entry name" value="P-loop containing nucleoside triphosphate hydrolases"/>
    <property type="match status" value="1"/>
</dbReference>
<dbReference type="PANTHER" id="PTHR44688">
    <property type="entry name" value="DNA-BINDING TRANSCRIPTIONAL ACTIVATOR DEVR_DOSR"/>
    <property type="match status" value="1"/>
</dbReference>
<keyword evidence="3" id="KW-0804">Transcription</keyword>
<dbReference type="Pfam" id="PF25873">
    <property type="entry name" value="WHD_MalT"/>
    <property type="match status" value="1"/>
</dbReference>
<keyword evidence="2" id="KW-0238">DNA-binding</keyword>
<reference evidence="5 6" key="1">
    <citation type="submission" date="2024-11" db="EMBL/GenBank/DDBJ databases">
        <authorList>
            <person name="Heng Y.C."/>
            <person name="Lim A.C.H."/>
            <person name="Lee J.K.Y."/>
            <person name="Kittelmann S."/>
        </authorList>
    </citation>
    <scope>NUCLEOTIDE SEQUENCE [LARGE SCALE GENOMIC DNA]</scope>
    <source>
        <strain evidence="5 6">WILCCON 0269</strain>
    </source>
</reference>
<proteinExistence type="predicted"/>
<dbReference type="EMBL" id="JBJHZX010000006">
    <property type="protein sequence ID" value="MFL0195059.1"/>
    <property type="molecule type" value="Genomic_DNA"/>
</dbReference>
<keyword evidence="6" id="KW-1185">Reference proteome</keyword>
<dbReference type="InterPro" id="IPR027417">
    <property type="entry name" value="P-loop_NTPase"/>
</dbReference>
<accession>A0ABW8SGQ4</accession>
<dbReference type="PRINTS" id="PR00038">
    <property type="entry name" value="HTHLUXR"/>
</dbReference>
<evidence type="ECO:0000256" key="1">
    <source>
        <dbReference type="ARBA" id="ARBA00023015"/>
    </source>
</evidence>
<dbReference type="SUPFAM" id="SSF48452">
    <property type="entry name" value="TPR-like"/>
    <property type="match status" value="1"/>
</dbReference>
<dbReference type="Proteomes" id="UP001623660">
    <property type="component" value="Unassembled WGS sequence"/>
</dbReference>
<keyword evidence="1" id="KW-0805">Transcription regulation</keyword>
<organism evidence="5 6">
    <name type="scientific">Candidatus Clostridium eludens</name>
    <dbReference type="NCBI Taxonomy" id="3381663"/>
    <lineage>
        <taxon>Bacteria</taxon>
        <taxon>Bacillati</taxon>
        <taxon>Bacillota</taxon>
        <taxon>Clostridia</taxon>
        <taxon>Eubacteriales</taxon>
        <taxon>Clostridiaceae</taxon>
        <taxon>Clostridium</taxon>
    </lineage>
</organism>
<dbReference type="Gene3D" id="1.25.40.10">
    <property type="entry name" value="Tetratricopeptide repeat domain"/>
    <property type="match status" value="1"/>
</dbReference>
<evidence type="ECO:0000313" key="5">
    <source>
        <dbReference type="EMBL" id="MFL0195059.1"/>
    </source>
</evidence>
<evidence type="ECO:0000259" key="4">
    <source>
        <dbReference type="PROSITE" id="PS50043"/>
    </source>
</evidence>
<dbReference type="InterPro" id="IPR011990">
    <property type="entry name" value="TPR-like_helical_dom_sf"/>
</dbReference>
<dbReference type="CDD" id="cd06170">
    <property type="entry name" value="LuxR_C_like"/>
    <property type="match status" value="1"/>
</dbReference>
<comment type="caution">
    <text evidence="5">The sequence shown here is derived from an EMBL/GenBank/DDBJ whole genome shotgun (WGS) entry which is preliminary data.</text>
</comment>
<sequence>MTKEYISNIGLLKTKYSVPGINKHLLPRVVINHRLEDSLSHKLTIITAPAGYGKTTAVLKWLEGISLPSAWFSIDAGDNTPFVFWSYFCAALNNISNGISQATEYIFSSQELFKANAHLSIIIDNLSMIPSDFLLVLDDFHLITNVDILNSLSYFITYLPSNMHIVMISRAEPPLKLAKLCLKEELVRVRARELRFQTKEISQYYESRGYFLQEEEIHKIECYTEGWAAALVAVALSLKDEKNRHNVISSFGSSNLYIENYLAEDVYNTWTREHQDFMEKISILDRLCGPLCEEITDYDGSRLLKELYLQNSFLVALDHEGIWFKYHPLFSDSLRKKLLNRDAASIQTLHRKAGEWFKAKDFFNEAIDHFLKGSHYEAALPLIEKHSLGLIRKGEYSNIISWIEGLPDKYVDNSLMIMLIKAAYLTGTDDFKNAWKYMERIQLAKKENTFSKTFNTTYLMVKANFFIRQGNIENTLQTIMEVAACGIRNTMNTEYMDFNLFDISIFRAPYHVFIKILKRNFAEYDSLVGNYRTLITANPGYAPLVKGELYYESGKLNEALPELLASIDEAVNARCAGALVPAMVTIAKIKRAHGDIQGALKVIEECENKVAEFHKPHWGYMLKAFKTRLYIDLNDTELIDKWMKESRLSIYQDIIKVQEYELIVLGRVLIRKQRYNDANILLNRLLSFVIIQKKNHSIVEIENLLANAALKNLNEEIAENHLKNALSIGLKEGYVRSFVDEFVPMISLLEMYLRKNKKRNKLTVYAKNLLNQTKKSVKHFVIPTNSDIIENLLTATENKVLHLIINAYTNKEIAEKLGITIRTVKAHTGNIYAKLGVKNRMQCIKKTKV</sequence>
<evidence type="ECO:0000256" key="3">
    <source>
        <dbReference type="ARBA" id="ARBA00023163"/>
    </source>
</evidence>
<dbReference type="RefSeq" id="WP_406791178.1">
    <property type="nucleotide sequence ID" value="NZ_JBJHZX010000006.1"/>
</dbReference>
<dbReference type="PROSITE" id="PS50043">
    <property type="entry name" value="HTH_LUXR_2"/>
    <property type="match status" value="1"/>
</dbReference>
<dbReference type="InterPro" id="IPR036388">
    <property type="entry name" value="WH-like_DNA-bd_sf"/>
</dbReference>
<dbReference type="Pfam" id="PF17874">
    <property type="entry name" value="TPR_MalT"/>
    <property type="match status" value="1"/>
</dbReference>
<protein>
    <submittedName>
        <fullName evidence="5">LuxR C-terminal-related transcriptional regulator</fullName>
    </submittedName>
</protein>